<evidence type="ECO:0000313" key="3">
    <source>
        <dbReference type="Proteomes" id="UP001642483"/>
    </source>
</evidence>
<sequence>MGNILKPEFKKKNFDFNDCSPQRFYKSQWCKSKWVYLAIKLVLFGYWFGWFLYVMTAGSINQSLHKYWLFLTNWGVVTILLYFITSTLVVIYGIAKDSEQPHETKMPNTVSGSIDRSTGLKSNLKVSSDTRENPNLRWFHKIVWILQSVSVNGAIIIGISYWSLLSNGEETASSINSHAINIVIMIIDLFLNDIPVRLLHFYHSSLYTFVYSVFSLIVHASGYTSAIYPVLDWQNNVGMAIGLCLGITFIASPVVHALVFFTFYQLRLFIAQQTVLSTVVAPAVTLLEIDNPTFKKDEV</sequence>
<feature type="transmembrane region" description="Helical" evidence="1">
    <location>
        <begin position="34"/>
        <end position="55"/>
    </location>
</feature>
<proteinExistence type="predicted"/>
<keyword evidence="3" id="KW-1185">Reference proteome</keyword>
<dbReference type="PANTHER" id="PTHR12242">
    <property type="entry name" value="OS02G0130600 PROTEIN-RELATED"/>
    <property type="match status" value="1"/>
</dbReference>
<name>A0ABP0GBK2_CLALP</name>
<evidence type="ECO:0000256" key="1">
    <source>
        <dbReference type="SAM" id="Phobius"/>
    </source>
</evidence>
<dbReference type="InterPro" id="IPR049352">
    <property type="entry name" value="Rost"/>
</dbReference>
<evidence type="ECO:0000313" key="2">
    <source>
        <dbReference type="EMBL" id="CAK8689165.1"/>
    </source>
</evidence>
<dbReference type="PANTHER" id="PTHR12242:SF1">
    <property type="entry name" value="MYND-TYPE DOMAIN-CONTAINING PROTEIN"/>
    <property type="match status" value="1"/>
</dbReference>
<accession>A0ABP0GBK2</accession>
<dbReference type="Proteomes" id="UP001642483">
    <property type="component" value="Unassembled WGS sequence"/>
</dbReference>
<feature type="transmembrane region" description="Helical" evidence="1">
    <location>
        <begin position="206"/>
        <end position="231"/>
    </location>
</feature>
<gene>
    <name evidence="2" type="ORF">CVLEPA_LOCUS21129</name>
</gene>
<dbReference type="Pfam" id="PF21534">
    <property type="entry name" value="Rost"/>
    <property type="match status" value="1"/>
</dbReference>
<dbReference type="EMBL" id="CAWYQH010000108">
    <property type="protein sequence ID" value="CAK8689165.1"/>
    <property type="molecule type" value="Genomic_DNA"/>
</dbReference>
<feature type="transmembrane region" description="Helical" evidence="1">
    <location>
        <begin position="142"/>
        <end position="163"/>
    </location>
</feature>
<keyword evidence="1" id="KW-0812">Transmembrane</keyword>
<keyword evidence="1" id="KW-0472">Membrane</keyword>
<feature type="transmembrane region" description="Helical" evidence="1">
    <location>
        <begin position="237"/>
        <end position="264"/>
    </location>
</feature>
<protein>
    <submittedName>
        <fullName evidence="2">Uncharacterized protein</fullName>
    </submittedName>
</protein>
<keyword evidence="1" id="KW-1133">Transmembrane helix</keyword>
<organism evidence="2 3">
    <name type="scientific">Clavelina lepadiformis</name>
    <name type="common">Light-bulb sea squirt</name>
    <name type="synonym">Ascidia lepadiformis</name>
    <dbReference type="NCBI Taxonomy" id="159417"/>
    <lineage>
        <taxon>Eukaryota</taxon>
        <taxon>Metazoa</taxon>
        <taxon>Chordata</taxon>
        <taxon>Tunicata</taxon>
        <taxon>Ascidiacea</taxon>
        <taxon>Aplousobranchia</taxon>
        <taxon>Clavelinidae</taxon>
        <taxon>Clavelina</taxon>
    </lineage>
</organism>
<feature type="transmembrane region" description="Helical" evidence="1">
    <location>
        <begin position="175"/>
        <end position="194"/>
    </location>
</feature>
<comment type="caution">
    <text evidence="2">The sequence shown here is derived from an EMBL/GenBank/DDBJ whole genome shotgun (WGS) entry which is preliminary data.</text>
</comment>
<feature type="transmembrane region" description="Helical" evidence="1">
    <location>
        <begin position="67"/>
        <end position="95"/>
    </location>
</feature>
<reference evidence="2 3" key="1">
    <citation type="submission" date="2024-02" db="EMBL/GenBank/DDBJ databases">
        <authorList>
            <person name="Daric V."/>
            <person name="Darras S."/>
        </authorList>
    </citation>
    <scope>NUCLEOTIDE SEQUENCE [LARGE SCALE GENOMIC DNA]</scope>
</reference>